<dbReference type="EMBL" id="SNRX01000001">
    <property type="protein sequence ID" value="KAA6303675.1"/>
    <property type="molecule type" value="Genomic_DNA"/>
</dbReference>
<evidence type="ECO:0000313" key="3">
    <source>
        <dbReference type="EMBL" id="KAA6303675.1"/>
    </source>
</evidence>
<dbReference type="AlphaFoldDB" id="A0A5M8P562"/>
<organism evidence="3 4">
    <name type="scientific">Candidatus Ordinivivax streblomastigis</name>
    <dbReference type="NCBI Taxonomy" id="2540710"/>
    <lineage>
        <taxon>Bacteria</taxon>
        <taxon>Pseudomonadati</taxon>
        <taxon>Bacteroidota</taxon>
        <taxon>Bacteroidia</taxon>
        <taxon>Bacteroidales</taxon>
        <taxon>Candidatus Ordinivivax</taxon>
    </lineage>
</organism>
<protein>
    <submittedName>
        <fullName evidence="3">Uncharacterized protein</fullName>
    </submittedName>
</protein>
<evidence type="ECO:0000256" key="2">
    <source>
        <dbReference type="SAM" id="SignalP"/>
    </source>
</evidence>
<keyword evidence="2" id="KW-0732">Signal</keyword>
<comment type="caution">
    <text evidence="3">The sequence shown here is derived from an EMBL/GenBank/DDBJ whole genome shotgun (WGS) entry which is preliminary data.</text>
</comment>
<reference evidence="3 4" key="1">
    <citation type="submission" date="2019-03" db="EMBL/GenBank/DDBJ databases">
        <title>Single cell metagenomics reveals metabolic interactions within the superorganism composed of flagellate Streblomastix strix and complex community of Bacteroidetes bacteria on its surface.</title>
        <authorList>
            <person name="Treitli S.C."/>
            <person name="Kolisko M."/>
            <person name="Husnik F."/>
            <person name="Keeling P."/>
            <person name="Hampl V."/>
        </authorList>
    </citation>
    <scope>NUCLEOTIDE SEQUENCE [LARGE SCALE GENOMIC DNA]</scope>
    <source>
        <strain evidence="3">St1</strain>
    </source>
</reference>
<feature type="signal peptide" evidence="2">
    <location>
        <begin position="1"/>
        <end position="19"/>
    </location>
</feature>
<keyword evidence="1" id="KW-0812">Transmembrane</keyword>
<proteinExistence type="predicted"/>
<keyword evidence="1" id="KW-1133">Transmembrane helix</keyword>
<feature type="transmembrane region" description="Helical" evidence="1">
    <location>
        <begin position="115"/>
        <end position="137"/>
    </location>
</feature>
<dbReference type="Proteomes" id="UP000324575">
    <property type="component" value="Unassembled WGS sequence"/>
</dbReference>
<accession>A0A5M8P562</accession>
<evidence type="ECO:0000313" key="4">
    <source>
        <dbReference type="Proteomes" id="UP000324575"/>
    </source>
</evidence>
<sequence>MKKIIIFILFSLIWFSSMAGNNKVLDEINAIKKAGGNTYEGINLDELSKVGVQEHKYDRAAEILNTPMYVGNDPRLKGFGQSKYDQGAGLAYDDLNYRTLEDYRNEQRQAEIKSISLGVFVGVLILTLIVSLMVWLYEK</sequence>
<keyword evidence="1" id="KW-0472">Membrane</keyword>
<evidence type="ECO:0000256" key="1">
    <source>
        <dbReference type="SAM" id="Phobius"/>
    </source>
</evidence>
<feature type="chain" id="PRO_5024302346" evidence="2">
    <location>
        <begin position="20"/>
        <end position="139"/>
    </location>
</feature>
<name>A0A5M8P562_9BACT</name>
<gene>
    <name evidence="3" type="ORF">EZS26_000226</name>
</gene>